<dbReference type="SUPFAM" id="SSF53822">
    <property type="entry name" value="Periplasmic binding protein-like I"/>
    <property type="match status" value="5"/>
</dbReference>
<feature type="domain" description="G-protein coupled receptors family 3 profile" evidence="8">
    <location>
        <begin position="2476"/>
        <end position="2725"/>
    </location>
</feature>
<evidence type="ECO:0000256" key="1">
    <source>
        <dbReference type="ARBA" id="ARBA00004141"/>
    </source>
</evidence>
<organism evidence="9 10">
    <name type="scientific">Pomacea canaliculata</name>
    <name type="common">Golden apple snail</name>
    <dbReference type="NCBI Taxonomy" id="400727"/>
    <lineage>
        <taxon>Eukaryota</taxon>
        <taxon>Metazoa</taxon>
        <taxon>Spiralia</taxon>
        <taxon>Lophotrochozoa</taxon>
        <taxon>Mollusca</taxon>
        <taxon>Gastropoda</taxon>
        <taxon>Caenogastropoda</taxon>
        <taxon>Architaenioglossa</taxon>
        <taxon>Ampullarioidea</taxon>
        <taxon>Ampullariidae</taxon>
        <taxon>Pomacea</taxon>
    </lineage>
</organism>
<dbReference type="PRINTS" id="PR00248">
    <property type="entry name" value="GPCRMGR"/>
</dbReference>
<dbReference type="Pfam" id="PF01094">
    <property type="entry name" value="ANF_receptor"/>
    <property type="match status" value="5"/>
</dbReference>
<gene>
    <name evidence="9" type="ORF">C0Q70_07074</name>
</gene>
<feature type="transmembrane region" description="Helical" evidence="7">
    <location>
        <begin position="2546"/>
        <end position="2564"/>
    </location>
</feature>
<dbReference type="InterPro" id="IPR050726">
    <property type="entry name" value="mGluR"/>
</dbReference>
<dbReference type="PANTHER" id="PTHR24060">
    <property type="entry name" value="METABOTROPIC GLUTAMATE RECEPTOR"/>
    <property type="match status" value="1"/>
</dbReference>
<evidence type="ECO:0000256" key="3">
    <source>
        <dbReference type="ARBA" id="ARBA00022989"/>
    </source>
</evidence>
<evidence type="ECO:0000256" key="7">
    <source>
        <dbReference type="SAM" id="Phobius"/>
    </source>
</evidence>
<dbReference type="CDD" id="cd13953">
    <property type="entry name" value="7tm_classC_mGluR-like"/>
    <property type="match status" value="1"/>
</dbReference>
<keyword evidence="6" id="KW-0325">Glycoprotein</keyword>
<protein>
    <recommendedName>
        <fullName evidence="8">G-protein coupled receptors family 3 profile domain-containing protein</fullName>
    </recommendedName>
</protein>
<comment type="caution">
    <text evidence="9">The sequence shown here is derived from an EMBL/GenBank/DDBJ whole genome shotgun (WGS) entry which is preliminary data.</text>
</comment>
<dbReference type="InterPro" id="IPR028082">
    <property type="entry name" value="Peripla_BP_I"/>
</dbReference>
<feature type="transmembrane region" description="Helical" evidence="7">
    <location>
        <begin position="2671"/>
        <end position="2689"/>
    </location>
</feature>
<feature type="transmembrane region" description="Helical" evidence="7">
    <location>
        <begin position="2585"/>
        <end position="2609"/>
    </location>
</feature>
<keyword evidence="3 7" id="KW-1133">Transmembrane helix</keyword>
<feature type="transmembrane region" description="Helical" evidence="7">
    <location>
        <begin position="2636"/>
        <end position="2659"/>
    </location>
</feature>
<dbReference type="GO" id="GO:0016020">
    <property type="term" value="C:membrane"/>
    <property type="evidence" value="ECO:0007669"/>
    <property type="project" value="UniProtKB-SubCell"/>
</dbReference>
<dbReference type="Gene3D" id="3.40.50.2300">
    <property type="match status" value="10"/>
</dbReference>
<dbReference type="InterPro" id="IPR000337">
    <property type="entry name" value="GPCR_3"/>
</dbReference>
<keyword evidence="4 7" id="KW-0472">Membrane</keyword>
<evidence type="ECO:0000313" key="9">
    <source>
        <dbReference type="EMBL" id="PVD31656.1"/>
    </source>
</evidence>
<dbReference type="InterPro" id="IPR017978">
    <property type="entry name" value="GPCR_3_C"/>
</dbReference>
<evidence type="ECO:0000259" key="8">
    <source>
        <dbReference type="PROSITE" id="PS50259"/>
    </source>
</evidence>
<comment type="subcellular location">
    <subcellularLocation>
        <location evidence="1">Membrane</location>
        <topology evidence="1">Multi-pass membrane protein</topology>
    </subcellularLocation>
</comment>
<feature type="transmembrane region" description="Helical" evidence="7">
    <location>
        <begin position="2513"/>
        <end position="2534"/>
    </location>
</feature>
<evidence type="ECO:0000256" key="5">
    <source>
        <dbReference type="ARBA" id="ARBA00023170"/>
    </source>
</evidence>
<evidence type="ECO:0000256" key="2">
    <source>
        <dbReference type="ARBA" id="ARBA00022692"/>
    </source>
</evidence>
<evidence type="ECO:0000256" key="6">
    <source>
        <dbReference type="ARBA" id="ARBA00023180"/>
    </source>
</evidence>
<keyword evidence="2 7" id="KW-0812">Transmembrane</keyword>
<proteinExistence type="predicted"/>
<evidence type="ECO:0000313" key="10">
    <source>
        <dbReference type="Proteomes" id="UP000245119"/>
    </source>
</evidence>
<dbReference type="OrthoDB" id="425344at2759"/>
<keyword evidence="10" id="KW-1185">Reference proteome</keyword>
<feature type="transmembrane region" description="Helical" evidence="7">
    <location>
        <begin position="2476"/>
        <end position="2501"/>
    </location>
</feature>
<sequence length="2770" mass="303725">MVLFLAPDLSHGQLTLQQATCDASRRRVDVHMSGANVVLGGLFAISETGAKGQGCGLPSKDLMQSFEAARWFLTLLNSYNNGVGYVPGIKFGMQAFDTCTLEGNALQSFETFYPKSSSAQSYCTLLNSPYKLGFVGPMTTWESEAVATRAADLPASVVSMRSAAPSLSNKNMYPTFLRTDQSATTYARALASLLKSLQWEKIIIVYTEDSYGMEGYTQILQAAYEAGICVTAAISVPHDGTVADHQAKLKNIGTLDTTAAVYYGATSDALISLQALQSVSNINNIKWVFGQLDLQMDISSYIAGQGAIVGMSSSVTIDTFQDHFINLDPKNPPAQNPWFQDWYMNTFQCRLDNNVNYEPYRNFQLCVDQTAAQRRASFRQSQYVETTVNAIMAYAETVRSICTTNGCPQLASVSPSAFHSQLSTLNFTYPGTFSVAALRGRRIAFDMNGDLISSGYTFYNFNSRSGSYAFEQFATYSSGSLQMTTTPIFNKNTNTVSATSLCPTTGCTSCLHPVQDVTLAYKTGDIVVAALVNAHEPDAGGLGCGKAIPDQLIDAVAARYAVTKSAAASGLSARKVSVGYLIVDVCPGKEVAETFLSNLLGGFKLYVNEQGIIINPSNIVAFIDITDGNTALSISPILAKMGIPEIRIMSSSSSDLYNEKYPLLSSAVPSEEVLHTTIAQMLSLLQWSYVQIISDASGSYYRAAENFRKVASRFSICVALWSTFSNDLSTTVSRMAQIKNAPVVVVFGSSQKLRSLLAQLRAAHAQNTLTFVAGNEMWGRSQDFTGEYFQDAAGSLTIKLAASDDSGFNSNLQGMKLEDVSADVFLTEWFQQKLGCALNSNSMGHYNKICSSSDKVDFFYQSYAPYIINAVNMVAAAVNSALQSICPTVTGICSAFRTANVRQRIGNYVKSASGSFQMKNGEGISDLAFYNIKNGIFTKVGEFDTINRRLMTLNTVDIRSATGAVANTVTFSCTGRCLECQYVYLYQDFAFTPGDWLVAGTFSISQPGPEGQRPYVCGNVRTTNGFLYSAAMMYAINRINSGSAPVKLRNITLGGLAMDHCNNERRAFAQVSDIYSGLLQMVWEQDGTTQRNLMGSTQQFAPNHILAWLTDNTASSMEAAEILQPLKIPIVSPSATSTSLKDNPTFFRTVQGDDTIALAIIRICKQLGIRYIQVVHSGDDYGRSGLATLTSIAHREKVCIFSSAAMMQASDANSVARNVSLAATKVVVLYMGTNLMSAFLEAAAQLPNTQRLTLISPEPLTEKVTGIGSNLTNMLTLQLRNSTLSDFNTFINSLDQNSNNPFYARYYMKIQGCNLPGYNMYPTNCGATPQPLSYSQGSYVLSTVNAVYAVASALDATLREFCGQSYYKVCSSFLQSANTSERFTENLKVVSFMDPSSFTFMFLEREGNVIYDVLRFTGNSYQKVGSFGSSSLTLDSGVSTFYSGVQSSCQDKCDVCVFNDLTFSYTPGDIYLGGVFDVHAQGQGVFECGSINLLHGFQLLEAFHFALEQVNKKQGIFADILHGVQLGGIGLDACESPINTGFIVSNVNNGLNTLSWNGKVIDPEDIDVYIGPYSSDSAISLARILTELQLPLISYAATSTTLQDTRLFPYFYRTVQADDKQALAMLKYLDQNNIRYVQLLYTETSYGIQAVAQFELMIKKDGFHICVAQKVLFPETGIASDESSNKVVSSLLVNPVANTVVIFADTKYIQAFLKAVARNSKAASTFKFVGPTTWGNYPDVTQDIVGVASDAVTLMMDFQSLGTICSKEGHPMPTTILGLKSGFKLCSTATLQQTMQIHIQQCSVDESLSAAFSEDHGALHVINAVYAAAFAIDATLKKKCGEGYSAVCEAFRNSRSQRLDINSNLANVTFTDMTGATFKFVNREGNKGYILYKAEMTTTGTSQNYNYLRIGNYDNNGTLTLKPGLAPSYDGSCNRPEACAECPTIRNRGVRYALGGDLQGDVTLIGVFNVHNQGTEPYQCGTINMDGFQQFLAFFNAFNTVAEKSRIRLLALDTCSNSMRVGQDLYGLLSPEGVLCNSEFDVKNLGLGHVGGVLVAGQDNTLAASRILEPLNISFVSPDAVTFLLDNQKFLARTISPESARFLVLSEFLRFRGWSYINTVYLGDGEGKQYYTTFLQQSQNAGICVSRSLQIPDGVTDADVRSLLRNLAAGQGAKVVVLFTDVVLTLRILQLAQDLGIARNYVWVFAVDYADQIQSLFSGSGLSFQAIVLQQMTRDVTSFNEFLSTLEYNLNLTDRNAAQVPQVWFEDFYQAYFACHLSGAVYPLNYQEECKLSLRINKDTFTQNRFILNVVAASYALGTGISSVLKNCNSGESLEACLQRRGQTRQTLLDEVLKTTWTISDDTSKNFNITPDSPLVMKFNNMRYWDIGFDIVILNVENGLIQESRVWRWSGDNSSFTLTGAGDILQGITSVCLNNSGCSCQQQMADSQAQTSQSHGRTDLRNYYEYDSPENKKYEWPIWAITVAVLTSVGLLITLIVFVYLLIFYPNHAGTSILGYMTMIGIMGIYMINFAFFVHASEATCGARRFVMGVVYSIVFGALLVKAVDNWRFSDYEYGNHSYRGLTSSITLFLIAVGIVLVQCIIPIEWLILVHPTAQKWTDSMVHDYWWCDPYDEYDVGLVLSFIFVMFLVLLTGIFAALAWDSENNNKESRWILAASIITAGCFLVWMIVSTSAGPVYRDPAVTIGNLINATLLLICIPLHKLHLLCQAKRNEKSEPIPDEMYPYNGGYTNQSFDGDYDAYGASEKQDDSF</sequence>
<dbReference type="Pfam" id="PF00003">
    <property type="entry name" value="7tm_3"/>
    <property type="match status" value="1"/>
</dbReference>
<name>A0A2T7PE13_POMCA</name>
<dbReference type="PROSITE" id="PS50259">
    <property type="entry name" value="G_PROTEIN_RECEP_F3_4"/>
    <property type="match status" value="1"/>
</dbReference>
<dbReference type="InterPro" id="IPR001828">
    <property type="entry name" value="ANF_lig-bd_rcpt"/>
</dbReference>
<dbReference type="EMBL" id="PZQS01000004">
    <property type="protein sequence ID" value="PVD31656.1"/>
    <property type="molecule type" value="Genomic_DNA"/>
</dbReference>
<reference evidence="9 10" key="1">
    <citation type="submission" date="2018-04" db="EMBL/GenBank/DDBJ databases">
        <title>The genome of golden apple snail Pomacea canaliculata provides insight into stress tolerance and invasive adaptation.</title>
        <authorList>
            <person name="Liu C."/>
            <person name="Liu B."/>
            <person name="Ren Y."/>
            <person name="Zhang Y."/>
            <person name="Wang H."/>
            <person name="Li S."/>
            <person name="Jiang F."/>
            <person name="Yin L."/>
            <person name="Zhang G."/>
            <person name="Qian W."/>
            <person name="Fan W."/>
        </authorList>
    </citation>
    <scope>NUCLEOTIDE SEQUENCE [LARGE SCALE GENOMIC DNA]</scope>
    <source>
        <strain evidence="9">SZHN2017</strain>
        <tissue evidence="9">Muscle</tissue>
    </source>
</reference>
<evidence type="ECO:0000256" key="4">
    <source>
        <dbReference type="ARBA" id="ARBA00023136"/>
    </source>
</evidence>
<dbReference type="Proteomes" id="UP000245119">
    <property type="component" value="Linkage Group LG4"/>
</dbReference>
<feature type="transmembrane region" description="Helical" evidence="7">
    <location>
        <begin position="2701"/>
        <end position="2720"/>
    </location>
</feature>
<accession>A0A2T7PE13</accession>
<keyword evidence="5" id="KW-0675">Receptor</keyword>
<dbReference type="GO" id="GO:0004930">
    <property type="term" value="F:G protein-coupled receptor activity"/>
    <property type="evidence" value="ECO:0007669"/>
    <property type="project" value="InterPro"/>
</dbReference>